<sequence length="265" mass="30332">MDLSQESFGMEEDDEQKNTANKYSQWQLSSASPESQHYSCDSNEYFQSSAGHELQILQKKETTLNRPIIPATKYEKLAFTRSYVASSCKTEFAFLEKLDFSMVETQQQLIPAIQKFNQTSGSPDGKRSPPPIDGCHQGHCGCVAFTIRKEQACRQACKQAIKKYLQNNDVCRYIKSDTDHRTAIINHSKGLKDEEHSRRMEMAEYERRRRRRLDRPKIAILDQKNDLEPSYPSLLALAAGNSLNDIQPSTYQFSSKSVQPFSVKE</sequence>
<gene>
    <name evidence="1" type="ORF">MSG28_000693</name>
</gene>
<dbReference type="Proteomes" id="UP001064048">
    <property type="component" value="Chromosome Z"/>
</dbReference>
<dbReference type="EMBL" id="CM046131">
    <property type="protein sequence ID" value="KAI8430411.1"/>
    <property type="molecule type" value="Genomic_DNA"/>
</dbReference>
<evidence type="ECO:0000313" key="2">
    <source>
        <dbReference type="Proteomes" id="UP001064048"/>
    </source>
</evidence>
<accession>A0ACC0K2C8</accession>
<protein>
    <submittedName>
        <fullName evidence="1">Uncharacterized protein</fullName>
    </submittedName>
</protein>
<name>A0ACC0K2C8_CHOFU</name>
<evidence type="ECO:0000313" key="1">
    <source>
        <dbReference type="EMBL" id="KAI8430411.1"/>
    </source>
</evidence>
<keyword evidence="2" id="KW-1185">Reference proteome</keyword>
<organism evidence="1 2">
    <name type="scientific">Choristoneura fumiferana</name>
    <name type="common">Spruce budworm moth</name>
    <name type="synonym">Archips fumiferana</name>
    <dbReference type="NCBI Taxonomy" id="7141"/>
    <lineage>
        <taxon>Eukaryota</taxon>
        <taxon>Metazoa</taxon>
        <taxon>Ecdysozoa</taxon>
        <taxon>Arthropoda</taxon>
        <taxon>Hexapoda</taxon>
        <taxon>Insecta</taxon>
        <taxon>Pterygota</taxon>
        <taxon>Neoptera</taxon>
        <taxon>Endopterygota</taxon>
        <taxon>Lepidoptera</taxon>
        <taxon>Glossata</taxon>
        <taxon>Ditrysia</taxon>
        <taxon>Tortricoidea</taxon>
        <taxon>Tortricidae</taxon>
        <taxon>Tortricinae</taxon>
        <taxon>Choristoneura</taxon>
    </lineage>
</organism>
<proteinExistence type="predicted"/>
<comment type="caution">
    <text evidence="1">The sequence shown here is derived from an EMBL/GenBank/DDBJ whole genome shotgun (WGS) entry which is preliminary data.</text>
</comment>
<reference evidence="1 2" key="1">
    <citation type="journal article" date="2022" name="Genome Biol. Evol.">
        <title>The Spruce Budworm Genome: Reconstructing the Evolutionary History of Antifreeze Proteins.</title>
        <authorList>
            <person name="Beliveau C."/>
            <person name="Gagne P."/>
            <person name="Picq S."/>
            <person name="Vernygora O."/>
            <person name="Keeling C.I."/>
            <person name="Pinkney K."/>
            <person name="Doucet D."/>
            <person name="Wen F."/>
            <person name="Johnston J.S."/>
            <person name="Maaroufi H."/>
            <person name="Boyle B."/>
            <person name="Laroche J."/>
            <person name="Dewar K."/>
            <person name="Juretic N."/>
            <person name="Blackburn G."/>
            <person name="Nisole A."/>
            <person name="Brunet B."/>
            <person name="Brandao M."/>
            <person name="Lumley L."/>
            <person name="Duan J."/>
            <person name="Quan G."/>
            <person name="Lucarotti C.J."/>
            <person name="Roe A.D."/>
            <person name="Sperling F.A.H."/>
            <person name="Levesque R.C."/>
            <person name="Cusson M."/>
        </authorList>
    </citation>
    <scope>NUCLEOTIDE SEQUENCE [LARGE SCALE GENOMIC DNA]</scope>
    <source>
        <strain evidence="1">Glfc:IPQL:Cfum</strain>
    </source>
</reference>